<dbReference type="PANTHER" id="PTHR30302">
    <property type="entry name" value="HYDROGENASE 1 MATURATION PROTEASE"/>
    <property type="match status" value="1"/>
</dbReference>
<proteinExistence type="inferred from homology"/>
<comment type="similarity">
    <text evidence="1">Belongs to the peptidase A31 family.</text>
</comment>
<dbReference type="NCBIfam" id="TIGR00072">
    <property type="entry name" value="hydrog_prot"/>
    <property type="match status" value="1"/>
</dbReference>
<evidence type="ECO:0000313" key="6">
    <source>
        <dbReference type="Proteomes" id="UP001162734"/>
    </source>
</evidence>
<dbReference type="PRINTS" id="PR00446">
    <property type="entry name" value="HYDRGNUPTAKE"/>
</dbReference>
<dbReference type="SUPFAM" id="SSF53163">
    <property type="entry name" value="HybD-like"/>
    <property type="match status" value="1"/>
</dbReference>
<evidence type="ECO:0000256" key="1">
    <source>
        <dbReference type="ARBA" id="ARBA00006814"/>
    </source>
</evidence>
<dbReference type="Proteomes" id="UP001162734">
    <property type="component" value="Chromosome"/>
</dbReference>
<accession>A0ABN6N7I7</accession>
<evidence type="ECO:0000256" key="2">
    <source>
        <dbReference type="ARBA" id="ARBA00022670"/>
    </source>
</evidence>
<evidence type="ECO:0000256" key="4">
    <source>
        <dbReference type="ARBA" id="ARBA00022801"/>
    </source>
</evidence>
<protein>
    <submittedName>
        <fullName evidence="5">Peptidase M52</fullName>
    </submittedName>
</protein>
<keyword evidence="6" id="KW-1185">Reference proteome</keyword>
<reference evidence="6" key="1">
    <citation type="journal article" date="2022" name="Int. J. Syst. Evol. Microbiol.">
        <title>Anaeromyxobacter oryzae sp. nov., Anaeromyxobacter diazotrophicus sp. nov. and Anaeromyxobacter paludicola sp. nov., isolated from paddy soils.</title>
        <authorList>
            <person name="Itoh H."/>
            <person name="Xu Z."/>
            <person name="Mise K."/>
            <person name="Masuda Y."/>
            <person name="Ushijima N."/>
            <person name="Hayakawa C."/>
            <person name="Shiratori Y."/>
            <person name="Senoo K."/>
        </authorList>
    </citation>
    <scope>NUCLEOTIDE SEQUENCE [LARGE SCALE GENOMIC DNA]</scope>
    <source>
        <strain evidence="6">Red630</strain>
    </source>
</reference>
<dbReference type="Pfam" id="PF01750">
    <property type="entry name" value="HycI"/>
    <property type="match status" value="1"/>
</dbReference>
<evidence type="ECO:0000256" key="3">
    <source>
        <dbReference type="ARBA" id="ARBA00022750"/>
    </source>
</evidence>
<evidence type="ECO:0000313" key="5">
    <source>
        <dbReference type="EMBL" id="BDG07950.1"/>
    </source>
</evidence>
<keyword evidence="3" id="KW-0064">Aspartyl protease</keyword>
<sequence length="163" mass="16623">MTPRVLVAGVGNVFFGDDGFGPELARRLAARPLPPGVRAADFGIRGLHLAYELLEPLDLLVVADAVRRGGPPGELYLLAPELEELPGAADGHAMALPAVFAALRAMGGTPPRLLLVGCEPSACEGLGLSEPVAGALDAAAELVLELAARAGEPAPEPVREAGP</sequence>
<dbReference type="RefSeq" id="WP_248344988.1">
    <property type="nucleotide sequence ID" value="NZ_AP025592.1"/>
</dbReference>
<organism evidence="5 6">
    <name type="scientific">Anaeromyxobacter paludicola</name>
    <dbReference type="NCBI Taxonomy" id="2918171"/>
    <lineage>
        <taxon>Bacteria</taxon>
        <taxon>Pseudomonadati</taxon>
        <taxon>Myxococcota</taxon>
        <taxon>Myxococcia</taxon>
        <taxon>Myxococcales</taxon>
        <taxon>Cystobacterineae</taxon>
        <taxon>Anaeromyxobacteraceae</taxon>
        <taxon>Anaeromyxobacter</taxon>
    </lineage>
</organism>
<dbReference type="InterPro" id="IPR023430">
    <property type="entry name" value="Pept_HybD-like_dom_sf"/>
</dbReference>
<name>A0ABN6N7I7_9BACT</name>
<dbReference type="EMBL" id="AP025592">
    <property type="protein sequence ID" value="BDG07950.1"/>
    <property type="molecule type" value="Genomic_DNA"/>
</dbReference>
<dbReference type="Gene3D" id="3.40.50.1450">
    <property type="entry name" value="HybD-like"/>
    <property type="match status" value="1"/>
</dbReference>
<gene>
    <name evidence="5" type="ORF">AMPC_10630</name>
</gene>
<keyword evidence="2" id="KW-0645">Protease</keyword>
<dbReference type="InterPro" id="IPR000671">
    <property type="entry name" value="Peptidase_A31"/>
</dbReference>
<dbReference type="PANTHER" id="PTHR30302:SF1">
    <property type="entry name" value="HYDROGENASE 2 MATURATION PROTEASE"/>
    <property type="match status" value="1"/>
</dbReference>
<keyword evidence="4" id="KW-0378">Hydrolase</keyword>